<sequence>MDHARVQTLVAEFIRGVNPDAAEPDGEKTWSELGVDSLSLVDLLFKLERELGVTIADDALPEITTVGGLMAHVAS</sequence>
<organism evidence="4 5">
    <name type="scientific">Kutzneria chonburiensis</name>
    <dbReference type="NCBI Taxonomy" id="1483604"/>
    <lineage>
        <taxon>Bacteria</taxon>
        <taxon>Bacillati</taxon>
        <taxon>Actinomycetota</taxon>
        <taxon>Actinomycetes</taxon>
        <taxon>Pseudonocardiales</taxon>
        <taxon>Pseudonocardiaceae</taxon>
        <taxon>Kutzneria</taxon>
    </lineage>
</organism>
<keyword evidence="5" id="KW-1185">Reference proteome</keyword>
<dbReference type="Pfam" id="PF00550">
    <property type="entry name" value="PP-binding"/>
    <property type="match status" value="1"/>
</dbReference>
<dbReference type="InterPro" id="IPR006162">
    <property type="entry name" value="Ppantetheine_attach_site"/>
</dbReference>
<evidence type="ECO:0000313" key="4">
    <source>
        <dbReference type="EMBL" id="MFC0548309.1"/>
    </source>
</evidence>
<evidence type="ECO:0000313" key="5">
    <source>
        <dbReference type="Proteomes" id="UP001589810"/>
    </source>
</evidence>
<dbReference type="PROSITE" id="PS50075">
    <property type="entry name" value="CARRIER"/>
    <property type="match status" value="1"/>
</dbReference>
<dbReference type="SUPFAM" id="SSF47336">
    <property type="entry name" value="ACP-like"/>
    <property type="match status" value="1"/>
</dbReference>
<dbReference type="Proteomes" id="UP001589810">
    <property type="component" value="Unassembled WGS sequence"/>
</dbReference>
<dbReference type="Gene3D" id="1.10.1200.10">
    <property type="entry name" value="ACP-like"/>
    <property type="match status" value="1"/>
</dbReference>
<dbReference type="InterPro" id="IPR009081">
    <property type="entry name" value="PP-bd_ACP"/>
</dbReference>
<accession>A0ABV6N7B7</accession>
<keyword evidence="2" id="KW-0597">Phosphoprotein</keyword>
<dbReference type="PROSITE" id="PS00012">
    <property type="entry name" value="PHOSPHOPANTETHEINE"/>
    <property type="match status" value="1"/>
</dbReference>
<feature type="domain" description="Carrier" evidence="3">
    <location>
        <begin position="1"/>
        <end position="75"/>
    </location>
</feature>
<comment type="caution">
    <text evidence="4">The sequence shown here is derived from an EMBL/GenBank/DDBJ whole genome shotgun (WGS) entry which is preliminary data.</text>
</comment>
<dbReference type="InterPro" id="IPR036736">
    <property type="entry name" value="ACP-like_sf"/>
</dbReference>
<name>A0ABV6N7B7_9PSEU</name>
<reference evidence="4 5" key="1">
    <citation type="submission" date="2024-09" db="EMBL/GenBank/DDBJ databases">
        <authorList>
            <person name="Sun Q."/>
            <person name="Mori K."/>
        </authorList>
    </citation>
    <scope>NUCLEOTIDE SEQUENCE [LARGE SCALE GENOMIC DNA]</scope>
    <source>
        <strain evidence="4 5">TBRC 1432</strain>
    </source>
</reference>
<evidence type="ECO:0000256" key="1">
    <source>
        <dbReference type="ARBA" id="ARBA00022450"/>
    </source>
</evidence>
<dbReference type="RefSeq" id="WP_273937848.1">
    <property type="nucleotide sequence ID" value="NZ_CP097263.1"/>
</dbReference>
<keyword evidence="1" id="KW-0596">Phosphopantetheine</keyword>
<evidence type="ECO:0000259" key="3">
    <source>
        <dbReference type="PROSITE" id="PS50075"/>
    </source>
</evidence>
<protein>
    <submittedName>
        <fullName evidence="4">Acyl carrier protein</fullName>
    </submittedName>
</protein>
<dbReference type="EMBL" id="JBHLUD010000015">
    <property type="protein sequence ID" value="MFC0548309.1"/>
    <property type="molecule type" value="Genomic_DNA"/>
</dbReference>
<gene>
    <name evidence="4" type="ORF">ACFFH7_42845</name>
</gene>
<evidence type="ECO:0000256" key="2">
    <source>
        <dbReference type="ARBA" id="ARBA00022553"/>
    </source>
</evidence>
<proteinExistence type="predicted"/>